<dbReference type="FunFam" id="3.30.565.10:FF:000010">
    <property type="entry name" value="Sensor histidine kinase RcsC"/>
    <property type="match status" value="1"/>
</dbReference>
<evidence type="ECO:0000256" key="11">
    <source>
        <dbReference type="ARBA" id="ARBA00022989"/>
    </source>
</evidence>
<dbReference type="InterPro" id="IPR036097">
    <property type="entry name" value="HisK_dim/P_sf"/>
</dbReference>
<dbReference type="Pfam" id="PF00512">
    <property type="entry name" value="HisKA"/>
    <property type="match status" value="1"/>
</dbReference>
<evidence type="ECO:0000256" key="1">
    <source>
        <dbReference type="ARBA" id="ARBA00000085"/>
    </source>
</evidence>
<feature type="transmembrane region" description="Helical" evidence="18">
    <location>
        <begin position="7"/>
        <end position="27"/>
    </location>
</feature>
<dbReference type="InterPro" id="IPR003661">
    <property type="entry name" value="HisK_dim/P_dom"/>
</dbReference>
<dbReference type="SMART" id="SM00388">
    <property type="entry name" value="HisKA"/>
    <property type="match status" value="1"/>
</dbReference>
<dbReference type="InterPro" id="IPR004358">
    <property type="entry name" value="Sig_transdc_His_kin-like_C"/>
</dbReference>
<keyword evidence="7 18" id="KW-0812">Transmembrane</keyword>
<dbReference type="FunFam" id="1.10.287.130:FF:000002">
    <property type="entry name" value="Two-component osmosensing histidine kinase"/>
    <property type="match status" value="1"/>
</dbReference>
<evidence type="ECO:0000256" key="15">
    <source>
        <dbReference type="ARBA" id="ARBA00068150"/>
    </source>
</evidence>
<evidence type="ECO:0000256" key="17">
    <source>
        <dbReference type="PROSITE-ProRule" id="PRU00169"/>
    </source>
</evidence>
<dbReference type="SMART" id="SM00073">
    <property type="entry name" value="HPT"/>
    <property type="match status" value="1"/>
</dbReference>
<evidence type="ECO:0000256" key="7">
    <source>
        <dbReference type="ARBA" id="ARBA00022692"/>
    </source>
</evidence>
<dbReference type="Pfam" id="PF01627">
    <property type="entry name" value="Hpt"/>
    <property type="match status" value="1"/>
</dbReference>
<evidence type="ECO:0000256" key="12">
    <source>
        <dbReference type="ARBA" id="ARBA00023012"/>
    </source>
</evidence>
<evidence type="ECO:0000256" key="8">
    <source>
        <dbReference type="ARBA" id="ARBA00022741"/>
    </source>
</evidence>
<dbReference type="PANTHER" id="PTHR45339:SF1">
    <property type="entry name" value="HYBRID SIGNAL TRANSDUCTION HISTIDINE KINASE J"/>
    <property type="match status" value="1"/>
</dbReference>
<keyword evidence="11 18" id="KW-1133">Transmembrane helix</keyword>
<dbReference type="EMBL" id="RQXV01000004">
    <property type="protein sequence ID" value="RRC99572.1"/>
    <property type="molecule type" value="Genomic_DNA"/>
</dbReference>
<dbReference type="Gene3D" id="1.10.287.130">
    <property type="match status" value="1"/>
</dbReference>
<dbReference type="InterPro" id="IPR003594">
    <property type="entry name" value="HATPase_dom"/>
</dbReference>
<dbReference type="EC" id="2.7.13.3" evidence="3"/>
<keyword evidence="12" id="KW-0902">Two-component regulatory system</keyword>
<dbReference type="SMART" id="SM00387">
    <property type="entry name" value="HATPase_c"/>
    <property type="match status" value="1"/>
</dbReference>
<keyword evidence="8" id="KW-0547">Nucleotide-binding</keyword>
<comment type="catalytic activity">
    <reaction evidence="1">
        <text>ATP + protein L-histidine = ADP + protein N-phospho-L-histidine.</text>
        <dbReference type="EC" id="2.7.13.3"/>
    </reaction>
</comment>
<organism evidence="22 23">
    <name type="scientific">Amphritea balenae</name>
    <dbReference type="NCBI Taxonomy" id="452629"/>
    <lineage>
        <taxon>Bacteria</taxon>
        <taxon>Pseudomonadati</taxon>
        <taxon>Pseudomonadota</taxon>
        <taxon>Gammaproteobacteria</taxon>
        <taxon>Oceanospirillales</taxon>
        <taxon>Oceanospirillaceae</taxon>
        <taxon>Amphritea</taxon>
    </lineage>
</organism>
<keyword evidence="6" id="KW-0808">Transferase</keyword>
<accession>A0A3P1STT0</accession>
<dbReference type="OrthoDB" id="6724607at2"/>
<feature type="modified residue" description="4-aspartylphosphate" evidence="17">
    <location>
        <position position="732"/>
    </location>
</feature>
<keyword evidence="5 17" id="KW-0597">Phosphoprotein</keyword>
<comment type="subcellular location">
    <subcellularLocation>
        <location evidence="2">Cell membrane</location>
        <topology evidence="2">Multi-pass membrane protein</topology>
    </subcellularLocation>
</comment>
<evidence type="ECO:0000259" key="19">
    <source>
        <dbReference type="PROSITE" id="PS50109"/>
    </source>
</evidence>
<feature type="domain" description="Histidine kinase" evidence="19">
    <location>
        <begin position="438"/>
        <end position="659"/>
    </location>
</feature>
<evidence type="ECO:0000256" key="18">
    <source>
        <dbReference type="SAM" id="Phobius"/>
    </source>
</evidence>
<proteinExistence type="predicted"/>
<dbReference type="PRINTS" id="PR00344">
    <property type="entry name" value="BCTRLSENSOR"/>
</dbReference>
<keyword evidence="13 18" id="KW-0472">Membrane</keyword>
<evidence type="ECO:0000256" key="5">
    <source>
        <dbReference type="ARBA" id="ARBA00022553"/>
    </source>
</evidence>
<evidence type="ECO:0000313" key="22">
    <source>
        <dbReference type="EMBL" id="RRC99572.1"/>
    </source>
</evidence>
<dbReference type="CDD" id="cd00082">
    <property type="entry name" value="HisKA"/>
    <property type="match status" value="1"/>
</dbReference>
<feature type="domain" description="HPt" evidence="21">
    <location>
        <begin position="859"/>
        <end position="952"/>
    </location>
</feature>
<reference evidence="22 23" key="1">
    <citation type="submission" date="2018-11" db="EMBL/GenBank/DDBJ databases">
        <title>The draft genome sequence of Amphritea balenae JAMM 1525T.</title>
        <authorList>
            <person name="Fang Z."/>
            <person name="Zhang Y."/>
            <person name="Han X."/>
        </authorList>
    </citation>
    <scope>NUCLEOTIDE SEQUENCE [LARGE SCALE GENOMIC DNA]</scope>
    <source>
        <strain evidence="22 23">JAMM 1525</strain>
    </source>
</reference>
<dbReference type="CDD" id="cd17546">
    <property type="entry name" value="REC_hyHK_CKI1_RcsC-like"/>
    <property type="match status" value="1"/>
</dbReference>
<dbReference type="Pfam" id="PF02518">
    <property type="entry name" value="HATPase_c"/>
    <property type="match status" value="1"/>
</dbReference>
<dbReference type="Pfam" id="PF00072">
    <property type="entry name" value="Response_reg"/>
    <property type="match status" value="1"/>
</dbReference>
<keyword evidence="10" id="KW-0067">ATP-binding</keyword>
<feature type="transmembrane region" description="Helical" evidence="18">
    <location>
        <begin position="337"/>
        <end position="355"/>
    </location>
</feature>
<dbReference type="PANTHER" id="PTHR45339">
    <property type="entry name" value="HYBRID SIGNAL TRANSDUCTION HISTIDINE KINASE J"/>
    <property type="match status" value="1"/>
</dbReference>
<keyword evidence="23" id="KW-1185">Reference proteome</keyword>
<dbReference type="GO" id="GO:0005524">
    <property type="term" value="F:ATP binding"/>
    <property type="evidence" value="ECO:0007669"/>
    <property type="project" value="UniProtKB-KW"/>
</dbReference>
<evidence type="ECO:0000259" key="20">
    <source>
        <dbReference type="PROSITE" id="PS50110"/>
    </source>
</evidence>
<keyword evidence="9" id="KW-0418">Kinase</keyword>
<dbReference type="SUPFAM" id="SSF47384">
    <property type="entry name" value="Homodimeric domain of signal transducing histidine kinase"/>
    <property type="match status" value="1"/>
</dbReference>
<evidence type="ECO:0000256" key="16">
    <source>
        <dbReference type="PROSITE-ProRule" id="PRU00110"/>
    </source>
</evidence>
<dbReference type="PROSITE" id="PS50894">
    <property type="entry name" value="HPT"/>
    <property type="match status" value="1"/>
</dbReference>
<keyword evidence="4" id="KW-1003">Cell membrane</keyword>
<evidence type="ECO:0000313" key="23">
    <source>
        <dbReference type="Proteomes" id="UP000267535"/>
    </source>
</evidence>
<protein>
    <recommendedName>
        <fullName evidence="15">Sensory/regulatory protein RpfC</fullName>
        <ecNumber evidence="3">2.7.13.3</ecNumber>
    </recommendedName>
</protein>
<name>A0A3P1STT0_9GAMM</name>
<dbReference type="Gene3D" id="3.30.565.10">
    <property type="entry name" value="Histidine kinase-like ATPase, C-terminal domain"/>
    <property type="match status" value="1"/>
</dbReference>
<dbReference type="InterPro" id="IPR001789">
    <property type="entry name" value="Sig_transdc_resp-reg_receiver"/>
</dbReference>
<dbReference type="GO" id="GO:0005886">
    <property type="term" value="C:plasma membrane"/>
    <property type="evidence" value="ECO:0007669"/>
    <property type="project" value="UniProtKB-SubCell"/>
</dbReference>
<evidence type="ECO:0000256" key="10">
    <source>
        <dbReference type="ARBA" id="ARBA00022840"/>
    </source>
</evidence>
<dbReference type="SUPFAM" id="SSF55874">
    <property type="entry name" value="ATPase domain of HSP90 chaperone/DNA topoisomerase II/histidine kinase"/>
    <property type="match status" value="1"/>
</dbReference>
<evidence type="ECO:0000256" key="6">
    <source>
        <dbReference type="ARBA" id="ARBA00022679"/>
    </source>
</evidence>
<gene>
    <name evidence="22" type="ORF">EHS89_08695</name>
</gene>
<feature type="domain" description="Response regulatory" evidence="20">
    <location>
        <begin position="683"/>
        <end position="802"/>
    </location>
</feature>
<dbReference type="InterPro" id="IPR005467">
    <property type="entry name" value="His_kinase_dom"/>
</dbReference>
<sequence>MLSSFKFKVIGLIVLVLIFSAASLMYFTQRDVGQAMLTAEEKSARNVLQLADLNIRAGYDQLISEKVEILSKIKTDMRQFTGLGQSVLHSYSQLSDDQLISQAAAQQQAVDWLQSTSINNGDLILFNASGDIISSTDPALINTSIAGLRDLKGRQLQRAMRYDHLSETGDTGIFFWHKPGQPEGEKYMGHFISIENWAWTLAIIVNFEDVEQESQRKMALIIDALTTTFSKLQVAETGYAFLFSGQKEVLIKPPLQSLQGGITTRDLDWNQSSLLDEIIATYRQGDRAIVYQGPFTGERKVQIYISYFKAFDWYSVVVVPVEEIAAPGRDVVASQSMIIALIFLFSIGAAFILVYRMAKPLNTLASYAKALPDQNFMKPNSDSKTIQQLAVKNRDEVGRLADSFLFMEMAIRSTIQEVRKEKETAIQANKAKSEFLATMSHEIRTPMNGVLGMTELVMETKLTEEQLRFMQMIRYSGEGLLDIINDILDFSKIEAGKLQLDYQPYKLSDLIQTQFEILATQGRQKGLDLSCDLPAEMDTVVLTDAIRLRQILTNLIGNAIKFTRQGSVDIKGVIFEQTDEEISVQLRITDTGVGISPEHQSVIFDSFSQADGSTTRNFGGTGLGLAISRQLIEMMGGSIDFISELGSGSTFWFGLKLRKTDQSPLLGLPQNSDAPVAEKLQGRILLVEDHPVNQEFALQALHSLGVSVTLAKNGQQALQCLEQESFHLVLMDCHMPVMDGYQATTRIRQIEQQENRPHLPVIALTANAMKEDRERCLTVGMDDYLAKPFNQRQLAGLLKKWLRGDIKNTGLNELQQDEPLFEEPQPDAIQLDDGLLDEMQLDEPLQQEVIEQLREMDPEEAFLQKIITAYLEKSPIDISQLQAAQSASDAEALRIAAHSFKSSSYNLGAQVLAELCKELEQMGRDQNLGQADDFISLIETEYRRVENALIEIRDSAYVS</sequence>
<dbReference type="Gene3D" id="1.20.120.160">
    <property type="entry name" value="HPT domain"/>
    <property type="match status" value="1"/>
</dbReference>
<evidence type="ECO:0000259" key="21">
    <source>
        <dbReference type="PROSITE" id="PS50894"/>
    </source>
</evidence>
<dbReference type="PROSITE" id="PS50110">
    <property type="entry name" value="RESPONSE_REGULATORY"/>
    <property type="match status" value="1"/>
</dbReference>
<dbReference type="PROSITE" id="PS50109">
    <property type="entry name" value="HIS_KIN"/>
    <property type="match status" value="1"/>
</dbReference>
<feature type="modified residue" description="Phosphohistidine" evidence="16">
    <location>
        <position position="898"/>
    </location>
</feature>
<evidence type="ECO:0000256" key="13">
    <source>
        <dbReference type="ARBA" id="ARBA00023136"/>
    </source>
</evidence>
<dbReference type="InterPro" id="IPR036890">
    <property type="entry name" value="HATPase_C_sf"/>
</dbReference>
<evidence type="ECO:0000256" key="4">
    <source>
        <dbReference type="ARBA" id="ARBA00022475"/>
    </source>
</evidence>
<dbReference type="CDD" id="cd16922">
    <property type="entry name" value="HATPase_EvgS-ArcB-TorS-like"/>
    <property type="match status" value="1"/>
</dbReference>
<evidence type="ECO:0000256" key="3">
    <source>
        <dbReference type="ARBA" id="ARBA00012438"/>
    </source>
</evidence>
<dbReference type="GO" id="GO:0000155">
    <property type="term" value="F:phosphorelay sensor kinase activity"/>
    <property type="evidence" value="ECO:0007669"/>
    <property type="project" value="InterPro"/>
</dbReference>
<dbReference type="InterPro" id="IPR004010">
    <property type="entry name" value="Double_Cache_2"/>
</dbReference>
<dbReference type="InterPro" id="IPR036641">
    <property type="entry name" value="HPT_dom_sf"/>
</dbReference>
<comment type="caution">
    <text evidence="22">The sequence shown here is derived from an EMBL/GenBank/DDBJ whole genome shotgun (WGS) entry which is preliminary data.</text>
</comment>
<evidence type="ECO:0000256" key="2">
    <source>
        <dbReference type="ARBA" id="ARBA00004651"/>
    </source>
</evidence>
<dbReference type="SMART" id="SM00448">
    <property type="entry name" value="REC"/>
    <property type="match status" value="1"/>
</dbReference>
<evidence type="ECO:0000256" key="9">
    <source>
        <dbReference type="ARBA" id="ARBA00022777"/>
    </source>
</evidence>
<dbReference type="SUPFAM" id="SSF52172">
    <property type="entry name" value="CheY-like"/>
    <property type="match status" value="1"/>
</dbReference>
<dbReference type="SUPFAM" id="SSF47226">
    <property type="entry name" value="Histidine-containing phosphotransfer domain, HPT domain"/>
    <property type="match status" value="1"/>
</dbReference>
<dbReference type="Gene3D" id="6.10.340.10">
    <property type="match status" value="1"/>
</dbReference>
<dbReference type="Gene3D" id="3.40.50.2300">
    <property type="match status" value="1"/>
</dbReference>
<dbReference type="AlphaFoldDB" id="A0A3P1STT0"/>
<dbReference type="Proteomes" id="UP000267535">
    <property type="component" value="Unassembled WGS sequence"/>
</dbReference>
<dbReference type="Gene3D" id="3.30.450.20">
    <property type="entry name" value="PAS domain"/>
    <property type="match status" value="2"/>
</dbReference>
<dbReference type="InterPro" id="IPR011006">
    <property type="entry name" value="CheY-like_superfamily"/>
</dbReference>
<dbReference type="Pfam" id="PF08269">
    <property type="entry name" value="dCache_2"/>
    <property type="match status" value="1"/>
</dbReference>
<dbReference type="InterPro" id="IPR008207">
    <property type="entry name" value="Sig_transdc_His_kin_Hpt_dom"/>
</dbReference>
<evidence type="ECO:0000256" key="14">
    <source>
        <dbReference type="ARBA" id="ARBA00064003"/>
    </source>
</evidence>
<comment type="subunit">
    <text evidence="14">At low DSF concentrations, interacts with RpfF.</text>
</comment>